<dbReference type="Pfam" id="PF01278">
    <property type="entry name" value="Omptin"/>
    <property type="match status" value="1"/>
</dbReference>
<dbReference type="GO" id="GO:0006508">
    <property type="term" value="P:proteolysis"/>
    <property type="evidence" value="ECO:0007669"/>
    <property type="project" value="InterPro"/>
</dbReference>
<evidence type="ECO:0000256" key="2">
    <source>
        <dbReference type="SAM" id="SignalP"/>
    </source>
</evidence>
<reference evidence="4" key="1">
    <citation type="submission" date="2017-09" db="EMBL/GenBank/DDBJ databases">
        <authorList>
            <person name="Regsiter A."/>
            <person name="William W."/>
        </authorList>
    </citation>
    <scope>NUCLEOTIDE SEQUENCE [LARGE SCALE GENOMIC DNA]</scope>
    <source>
        <strain evidence="4">500-1</strain>
    </source>
</reference>
<dbReference type="InterPro" id="IPR020080">
    <property type="entry name" value="OM_adhesin/peptidase_omptin"/>
</dbReference>
<dbReference type="AlphaFoldDB" id="A0A2C8FA85"/>
<dbReference type="Gene3D" id="2.40.128.90">
    <property type="entry name" value="OMPT-like"/>
    <property type="match status" value="1"/>
</dbReference>
<proteinExistence type="predicted"/>
<dbReference type="InterPro" id="IPR000036">
    <property type="entry name" value="Peptidase_A26_omptin"/>
</dbReference>
<evidence type="ECO:0000256" key="1">
    <source>
        <dbReference type="PIRSR" id="PIRSR001522-1"/>
    </source>
</evidence>
<dbReference type="SUPFAM" id="SSF69917">
    <property type="entry name" value="OMPT-like"/>
    <property type="match status" value="1"/>
</dbReference>
<gene>
    <name evidence="3" type="ORF">DPRO_2449</name>
</gene>
<feature type="active site" evidence="1">
    <location>
        <position position="123"/>
    </location>
</feature>
<protein>
    <submittedName>
        <fullName evidence="3">Plasminogen activator</fullName>
    </submittedName>
</protein>
<feature type="chain" id="PRO_5012564489" evidence="2">
    <location>
        <begin position="32"/>
        <end position="329"/>
    </location>
</feature>
<accession>A0A2C8FA85</accession>
<feature type="active site" evidence="1">
    <location>
        <position position="121"/>
    </location>
</feature>
<keyword evidence="4" id="KW-1185">Reference proteome</keyword>
<organism evidence="3 4">
    <name type="scientific">Pseudodesulfovibrio profundus</name>
    <dbReference type="NCBI Taxonomy" id="57320"/>
    <lineage>
        <taxon>Bacteria</taxon>
        <taxon>Pseudomonadati</taxon>
        <taxon>Thermodesulfobacteriota</taxon>
        <taxon>Desulfovibrionia</taxon>
        <taxon>Desulfovibrionales</taxon>
        <taxon>Desulfovibrionaceae</taxon>
    </lineage>
</organism>
<evidence type="ECO:0000313" key="3">
    <source>
        <dbReference type="EMBL" id="SOB59357.1"/>
    </source>
</evidence>
<dbReference type="KEGG" id="pprf:DPRO_2449"/>
<name>A0A2C8FA85_9BACT</name>
<dbReference type="InterPro" id="IPR053724">
    <property type="entry name" value="OMP_A26_sf"/>
</dbReference>
<dbReference type="GO" id="GO:0009279">
    <property type="term" value="C:cell outer membrane"/>
    <property type="evidence" value="ECO:0007669"/>
    <property type="project" value="InterPro"/>
</dbReference>
<feature type="signal peptide" evidence="2">
    <location>
        <begin position="1"/>
        <end position="31"/>
    </location>
</feature>
<dbReference type="PIRSF" id="PIRSF001522">
    <property type="entry name" value="Peptidase_A26"/>
    <property type="match status" value="1"/>
</dbReference>
<dbReference type="GO" id="GO:0004190">
    <property type="term" value="F:aspartic-type endopeptidase activity"/>
    <property type="evidence" value="ECO:0007669"/>
    <property type="project" value="InterPro"/>
</dbReference>
<evidence type="ECO:0000313" key="4">
    <source>
        <dbReference type="Proteomes" id="UP000219215"/>
    </source>
</evidence>
<sequence>MTHLPFSCRSLLFAGICLCLLLSGFTNDAYAMSAKTTRSTTLAGGSEESPFAVRLNAGVLNGKSRELVYDETNGAKVSELIWTIEDVPIIGLSGRVTLPYDMTLSVGGWTQVSTPGASMEDYDWDSSIHPTDWAYFSYSPTTLERGEMLDANLAVPLFGMENLNLSGLIGFRMDHWKWTDFGGYYIYSSNPGFRDRTGTFADETGIIYEQWLYAPYLGLQFEYNLDQVTFSGRVAGSRWGWAKDKDQHEDRGMVFRDYFYNITYLTYGGEVTVHLDDAWSLSMNVDAQQYYRTKGDTNIEGTLNVNRIDNGAGIEHTSWMTGLSLEYRF</sequence>
<dbReference type="Proteomes" id="UP000219215">
    <property type="component" value="Chromosome DPRO"/>
</dbReference>
<dbReference type="PRINTS" id="PR00482">
    <property type="entry name" value="OMPTIN"/>
</dbReference>
<keyword evidence="2" id="KW-0732">Signal</keyword>
<feature type="active site" evidence="1">
    <location>
        <position position="246"/>
    </location>
</feature>
<dbReference type="EMBL" id="LT907975">
    <property type="protein sequence ID" value="SOB59357.1"/>
    <property type="molecule type" value="Genomic_DNA"/>
</dbReference>
<feature type="active site" evidence="1">
    <location>
        <position position="248"/>
    </location>
</feature>